<reference evidence="6" key="1">
    <citation type="journal article" date="2019" name="Int. J. Syst. Evol. Microbiol.">
        <title>The Global Catalogue of Microorganisms (GCM) 10K type strain sequencing project: providing services to taxonomists for standard genome sequencing and annotation.</title>
        <authorList>
            <consortium name="The Broad Institute Genomics Platform"/>
            <consortium name="The Broad Institute Genome Sequencing Center for Infectious Disease"/>
            <person name="Wu L."/>
            <person name="Ma J."/>
        </authorList>
    </citation>
    <scope>NUCLEOTIDE SEQUENCE [LARGE SCALE GENOMIC DNA]</scope>
    <source>
        <strain evidence="6">JCM 30774</strain>
    </source>
</reference>
<accession>A0ABW4AY03</accession>
<comment type="caution">
    <text evidence="5">The sequence shown here is derived from an EMBL/GenBank/DDBJ whole genome shotgun (WGS) entry which is preliminary data.</text>
</comment>
<evidence type="ECO:0000256" key="3">
    <source>
        <dbReference type="ARBA" id="ARBA00023163"/>
    </source>
</evidence>
<evidence type="ECO:0000259" key="4">
    <source>
        <dbReference type="PROSITE" id="PS01124"/>
    </source>
</evidence>
<dbReference type="InterPro" id="IPR050204">
    <property type="entry name" value="AraC_XylS_family_regulators"/>
</dbReference>
<dbReference type="InterPro" id="IPR009057">
    <property type="entry name" value="Homeodomain-like_sf"/>
</dbReference>
<sequence length="247" mass="28516">MQIRDVHLPNHCHSHSHDFHQIIFHTHDEALFDINGCRDTMNMHKGCIIPTTDKHCYKGYGDSRQVIIDLPILNFHTRVDTLFDKPCYFKSDQNLIDLVRCIKNEQDNFEHFPEAHLNISMGLLASLYCRIYGSAPNTTFFKRLNIELIERFVEHHLAAKISVAQLADMNHMSRGHFNELFTKQTGLSPYQFILKKRLTVAHELIVSTRKPLSLIAQNVGFSSQSALTHAFTKHFGYAPRQLRTVSC</sequence>
<evidence type="ECO:0000313" key="6">
    <source>
        <dbReference type="Proteomes" id="UP001597059"/>
    </source>
</evidence>
<dbReference type="PANTHER" id="PTHR46796:SF10">
    <property type="entry name" value="TRANSCRIPTIONAL ACTIVATOR FEAR"/>
    <property type="match status" value="1"/>
</dbReference>
<dbReference type="Proteomes" id="UP001597059">
    <property type="component" value="Unassembled WGS sequence"/>
</dbReference>
<evidence type="ECO:0000313" key="5">
    <source>
        <dbReference type="EMBL" id="MFD1382572.1"/>
    </source>
</evidence>
<protein>
    <submittedName>
        <fullName evidence="5">Helix-turn-helix domain-containing protein</fullName>
    </submittedName>
</protein>
<dbReference type="InterPro" id="IPR018060">
    <property type="entry name" value="HTH_AraC"/>
</dbReference>
<dbReference type="Gene3D" id="1.10.10.60">
    <property type="entry name" value="Homeodomain-like"/>
    <property type="match status" value="1"/>
</dbReference>
<keyword evidence="2" id="KW-0238">DNA-binding</keyword>
<organism evidence="5 6">
    <name type="scientific">Rhodanobacter aciditrophus</name>
    <dbReference type="NCBI Taxonomy" id="1623218"/>
    <lineage>
        <taxon>Bacteria</taxon>
        <taxon>Pseudomonadati</taxon>
        <taxon>Pseudomonadota</taxon>
        <taxon>Gammaproteobacteria</taxon>
        <taxon>Lysobacterales</taxon>
        <taxon>Rhodanobacteraceae</taxon>
        <taxon>Rhodanobacter</taxon>
    </lineage>
</organism>
<evidence type="ECO:0000256" key="1">
    <source>
        <dbReference type="ARBA" id="ARBA00023015"/>
    </source>
</evidence>
<dbReference type="PROSITE" id="PS01124">
    <property type="entry name" value="HTH_ARAC_FAMILY_2"/>
    <property type="match status" value="1"/>
</dbReference>
<dbReference type="EMBL" id="JBHTMN010000004">
    <property type="protein sequence ID" value="MFD1382572.1"/>
    <property type="molecule type" value="Genomic_DNA"/>
</dbReference>
<keyword evidence="6" id="KW-1185">Reference proteome</keyword>
<dbReference type="SUPFAM" id="SSF46689">
    <property type="entry name" value="Homeodomain-like"/>
    <property type="match status" value="2"/>
</dbReference>
<keyword evidence="1" id="KW-0805">Transcription regulation</keyword>
<dbReference type="SMART" id="SM00342">
    <property type="entry name" value="HTH_ARAC"/>
    <property type="match status" value="1"/>
</dbReference>
<gene>
    <name evidence="5" type="ORF">ACFQ45_04300</name>
</gene>
<proteinExistence type="predicted"/>
<keyword evidence="3" id="KW-0804">Transcription</keyword>
<feature type="domain" description="HTH araC/xylS-type" evidence="4">
    <location>
        <begin position="147"/>
        <end position="245"/>
    </location>
</feature>
<name>A0ABW4AY03_9GAMM</name>
<dbReference type="Pfam" id="PF12833">
    <property type="entry name" value="HTH_18"/>
    <property type="match status" value="1"/>
</dbReference>
<dbReference type="PANTHER" id="PTHR46796">
    <property type="entry name" value="HTH-TYPE TRANSCRIPTIONAL ACTIVATOR RHAS-RELATED"/>
    <property type="match status" value="1"/>
</dbReference>
<dbReference type="RefSeq" id="WP_377365677.1">
    <property type="nucleotide sequence ID" value="NZ_JBHTMN010000004.1"/>
</dbReference>
<evidence type="ECO:0000256" key="2">
    <source>
        <dbReference type="ARBA" id="ARBA00023125"/>
    </source>
</evidence>